<dbReference type="Gene3D" id="3.30.65.10">
    <property type="entry name" value="Bacterial Topoisomerase I, domain 1"/>
    <property type="match status" value="1"/>
</dbReference>
<dbReference type="Pfam" id="PF08378">
    <property type="entry name" value="NERD"/>
    <property type="match status" value="1"/>
</dbReference>
<reference evidence="2 3" key="1">
    <citation type="submission" date="2024-03" db="EMBL/GenBank/DDBJ databases">
        <title>Human intestinal bacterial collection.</title>
        <authorList>
            <person name="Pauvert C."/>
            <person name="Hitch T.C.A."/>
            <person name="Clavel T."/>
        </authorList>
    </citation>
    <scope>NUCLEOTIDE SEQUENCE [LARGE SCALE GENOMIC DNA]</scope>
    <source>
        <strain evidence="2 3">CLA-SR-H024</strain>
    </source>
</reference>
<dbReference type="InterPro" id="IPR013498">
    <property type="entry name" value="Topo_IA_Znf"/>
</dbReference>
<evidence type="ECO:0000313" key="3">
    <source>
        <dbReference type="Proteomes" id="UP001465426"/>
    </source>
</evidence>
<dbReference type="SUPFAM" id="SSF57783">
    <property type="entry name" value="Zinc beta-ribbon"/>
    <property type="match status" value="1"/>
</dbReference>
<accession>A0ABV1EZW0</accession>
<dbReference type="Proteomes" id="UP001465426">
    <property type="component" value="Unassembled WGS sequence"/>
</dbReference>
<comment type="caution">
    <text evidence="2">The sequence shown here is derived from an EMBL/GenBank/DDBJ whole genome shotgun (WGS) entry which is preliminary data.</text>
</comment>
<evidence type="ECO:0000313" key="2">
    <source>
        <dbReference type="EMBL" id="MEQ2466649.1"/>
    </source>
</evidence>
<organism evidence="2 3">
    <name type="scientific">Niallia hominis</name>
    <dbReference type="NCBI Taxonomy" id="3133173"/>
    <lineage>
        <taxon>Bacteria</taxon>
        <taxon>Bacillati</taxon>
        <taxon>Bacillota</taxon>
        <taxon>Bacilli</taxon>
        <taxon>Bacillales</taxon>
        <taxon>Bacillaceae</taxon>
        <taxon>Niallia</taxon>
    </lineage>
</organism>
<dbReference type="InterPro" id="IPR011528">
    <property type="entry name" value="NERD"/>
</dbReference>
<dbReference type="Pfam" id="PF01396">
    <property type="entry name" value="Zn_ribbon_Top1"/>
    <property type="match status" value="1"/>
</dbReference>
<name>A0ABV1EZW0_9BACI</name>
<protein>
    <submittedName>
        <fullName evidence="2">NERD domain-containing protein</fullName>
    </submittedName>
</protein>
<evidence type="ECO:0000259" key="1">
    <source>
        <dbReference type="PROSITE" id="PS50965"/>
    </source>
</evidence>
<proteinExistence type="predicted"/>
<dbReference type="EMBL" id="JBBMFN010000031">
    <property type="protein sequence ID" value="MEQ2466649.1"/>
    <property type="molecule type" value="Genomic_DNA"/>
</dbReference>
<dbReference type="RefSeq" id="WP_051640930.1">
    <property type="nucleotide sequence ID" value="NZ_JBBMFN010000031.1"/>
</dbReference>
<gene>
    <name evidence="2" type="ORF">WMO63_13315</name>
</gene>
<keyword evidence="3" id="KW-1185">Reference proteome</keyword>
<sequence length="253" mass="29456">MIGIFALLLFLVIANRFYPTIKGFIGEMRVNKLLSKLEFPYKQWRDLYVPNSKRGMSQIDHVLFGKNALFIIETKNYQGWIYGSENSQTWTQAIYKKKHKFKNPIWQNYGHIQAIKEYLSEEIPENFPIYSIIVFSNEATLKYKTPFKKASVINNRKLLSTIKELDVPFIQETINRDTIENKLNSLLISDKKQKKKVAKNHIKSIQSEVKTNKKKVKQNICPHCGNSLVQRKGKNGPFTGCSNFPKCRYTKAI</sequence>
<dbReference type="PROSITE" id="PS50965">
    <property type="entry name" value="NERD"/>
    <property type="match status" value="1"/>
</dbReference>
<feature type="domain" description="NERD" evidence="1">
    <location>
        <begin position="22"/>
        <end position="138"/>
    </location>
</feature>